<evidence type="ECO:0000313" key="3">
    <source>
        <dbReference type="Proteomes" id="UP000299102"/>
    </source>
</evidence>
<dbReference type="EMBL" id="BGZK01001298">
    <property type="protein sequence ID" value="GBP76682.1"/>
    <property type="molecule type" value="Genomic_DNA"/>
</dbReference>
<dbReference type="AlphaFoldDB" id="A0A4C1YP58"/>
<evidence type="ECO:0000256" key="1">
    <source>
        <dbReference type="SAM" id="MobiDB-lite"/>
    </source>
</evidence>
<protein>
    <submittedName>
        <fullName evidence="2">Uncharacterized protein</fullName>
    </submittedName>
</protein>
<feature type="region of interest" description="Disordered" evidence="1">
    <location>
        <begin position="171"/>
        <end position="202"/>
    </location>
</feature>
<reference evidence="2 3" key="1">
    <citation type="journal article" date="2019" name="Commun. Biol.">
        <title>The bagworm genome reveals a unique fibroin gene that provides high tensile strength.</title>
        <authorList>
            <person name="Kono N."/>
            <person name="Nakamura H."/>
            <person name="Ohtoshi R."/>
            <person name="Tomita M."/>
            <person name="Numata K."/>
            <person name="Arakawa K."/>
        </authorList>
    </citation>
    <scope>NUCLEOTIDE SEQUENCE [LARGE SCALE GENOMIC DNA]</scope>
</reference>
<dbReference type="OrthoDB" id="414730at2759"/>
<evidence type="ECO:0000313" key="2">
    <source>
        <dbReference type="EMBL" id="GBP76682.1"/>
    </source>
</evidence>
<dbReference type="Proteomes" id="UP000299102">
    <property type="component" value="Unassembled WGS sequence"/>
</dbReference>
<gene>
    <name evidence="2" type="ORF">EVAR_80478_1</name>
</gene>
<accession>A0A4C1YP58</accession>
<sequence length="202" mass="22945">MSCGVLLWGRAADVHRIFVLQKRAIRTMHGLGPRVSLREIEGLILKLCGQCGLENATSPYCRCGDDFRDQRPDVFSETRIELFSLTLVKTHWPISPWLGFESGRFYLDLILLIREQHSSSINHQISSPRGLEEDVVQKPRPKTDAYLSVSLLTRQYTVDFNETQIKQGGTKRLKWQEQKEKGRHGIRGGRKATVKRAANGSG</sequence>
<organism evidence="2 3">
    <name type="scientific">Eumeta variegata</name>
    <name type="common">Bagworm moth</name>
    <name type="synonym">Eumeta japonica</name>
    <dbReference type="NCBI Taxonomy" id="151549"/>
    <lineage>
        <taxon>Eukaryota</taxon>
        <taxon>Metazoa</taxon>
        <taxon>Ecdysozoa</taxon>
        <taxon>Arthropoda</taxon>
        <taxon>Hexapoda</taxon>
        <taxon>Insecta</taxon>
        <taxon>Pterygota</taxon>
        <taxon>Neoptera</taxon>
        <taxon>Endopterygota</taxon>
        <taxon>Lepidoptera</taxon>
        <taxon>Glossata</taxon>
        <taxon>Ditrysia</taxon>
        <taxon>Tineoidea</taxon>
        <taxon>Psychidae</taxon>
        <taxon>Oiketicinae</taxon>
        <taxon>Eumeta</taxon>
    </lineage>
</organism>
<keyword evidence="3" id="KW-1185">Reference proteome</keyword>
<comment type="caution">
    <text evidence="2">The sequence shown here is derived from an EMBL/GenBank/DDBJ whole genome shotgun (WGS) entry which is preliminary data.</text>
</comment>
<name>A0A4C1YP58_EUMVA</name>
<feature type="compositionally biased region" description="Basic residues" evidence="1">
    <location>
        <begin position="181"/>
        <end position="194"/>
    </location>
</feature>
<proteinExistence type="predicted"/>